<keyword evidence="2" id="KW-0378">Hydrolase</keyword>
<keyword evidence="3" id="KW-0234">DNA repair</keyword>
<comment type="caution">
    <text evidence="5">The sequence shown here is derived from an EMBL/GenBank/DDBJ whole genome shotgun (WGS) entry which is preliminary data.</text>
</comment>
<dbReference type="InterPro" id="IPR038726">
    <property type="entry name" value="PDDEXK_AddAB-type"/>
</dbReference>
<keyword evidence="6" id="KW-1185">Reference proteome</keyword>
<keyword evidence="2" id="KW-0347">Helicase</keyword>
<keyword evidence="1" id="KW-0227">DNA damage</keyword>
<protein>
    <recommendedName>
        <fullName evidence="4">PD-(D/E)XK endonuclease-like domain-containing protein</fullName>
    </recommendedName>
</protein>
<feature type="domain" description="PD-(D/E)XK endonuclease-like" evidence="4">
    <location>
        <begin position="610"/>
        <end position="815"/>
    </location>
</feature>
<evidence type="ECO:0000256" key="2">
    <source>
        <dbReference type="ARBA" id="ARBA00022806"/>
    </source>
</evidence>
<keyword evidence="2" id="KW-0547">Nucleotide-binding</keyword>
<dbReference type="RefSeq" id="WP_209900991.1">
    <property type="nucleotide sequence ID" value="NZ_BAAAJW010000002.1"/>
</dbReference>
<dbReference type="EMBL" id="JAGIOD010000001">
    <property type="protein sequence ID" value="MBP2381662.1"/>
    <property type="molecule type" value="Genomic_DNA"/>
</dbReference>
<keyword evidence="2" id="KW-0067">ATP-binding</keyword>
<evidence type="ECO:0000256" key="3">
    <source>
        <dbReference type="ARBA" id="ARBA00023204"/>
    </source>
</evidence>
<evidence type="ECO:0000256" key="1">
    <source>
        <dbReference type="ARBA" id="ARBA00022763"/>
    </source>
</evidence>
<sequence length="921" mass="97501">MRIEFGWSLDGASWADAGSGGSTGRVRQGPRGLVGLLQTRLGLTHPAVEEAVRVAQYLRLIERHREALPVDAAFWPARSFALDPWSTARQLLRWRDAALEAGWRTGSERARTALPPRLAALADLEDLAVVGVPGTADPLGRPATLSPGAADDLVEIVELLTAFADAGRTWPLGITELVLQEEPSALPGRWPELLALLAGAGVVLSGPGEDLSRRPELEVVQCLEEWTAADVAARFLAAAGEEPLTVLAASDTDVLDRALHRRGLPALGHVAPSTDRAHHQVLGLFLDVATAPVDVHQLAALLDLRLLPGADADAEPVGLVPAPARRALLGGLTREPGIGGPAWQAALTHLAHTEGGAGPVLDAAREIDSLVTDPLASDDLRPEAIARRLGWLAGRLRGVSRGRGDVLTSLAQVQTLRSVLSMLDPGTALSRRTLQQIIDACGGSGRSPRAGAEVSPWSVTTRPAQVRAGGGTVLWWGPAETGSTPVSWDPAEIRALEAAGARPLSSEHMASLQVDAALRGLRSAQRVVAVLPGRRLEQAPAPSGLLAHLEAALGRGEEDRRAPQDLITDGTWSLAGRSLPVTAPAPETFAPPASGPVRIGDAAHLLPEKLSFSQASTLIGCPHHWVLEYAFGIRPAQVAALPTGPPMIGTLVHAVVEHLVQEMFDEDLGGVPLSAPPDTRIREVFDALVPQFASELDLPGRSAEREDIRSRAVRSLHEFFRRMAEAGLRITGTESSFTRPLELPLARGPLTVAFGGSRDVDARDERGRPAVIDLKWARSRTGYDDLYDTSEAIQLASYAWSLGLEESPTVGYYLLRTGEFVAGDRALDPRGRAPMDVPGAWGRTVEAITAVLDEISGGTVRVGCRGLLEGAGLDPGAPYTAQAKAWDSARAAARAEGGLVVKSYCAGSDHAQLCGLTGDWR</sequence>
<name>A0ABS4WZN4_9MICO</name>
<evidence type="ECO:0000313" key="5">
    <source>
        <dbReference type="EMBL" id="MBP2381662.1"/>
    </source>
</evidence>
<reference evidence="5 6" key="1">
    <citation type="submission" date="2021-03" db="EMBL/GenBank/DDBJ databases">
        <title>Sequencing the genomes of 1000 actinobacteria strains.</title>
        <authorList>
            <person name="Klenk H.-P."/>
        </authorList>
    </citation>
    <scope>NUCLEOTIDE SEQUENCE [LARGE SCALE GENOMIC DNA]</scope>
    <source>
        <strain evidence="5 6">DSM 14566</strain>
    </source>
</reference>
<dbReference type="Pfam" id="PF12705">
    <property type="entry name" value="PDDEXK_1"/>
    <property type="match status" value="1"/>
</dbReference>
<organism evidence="5 6">
    <name type="scientific">Brachybacterium sacelli</name>
    <dbReference type="NCBI Taxonomy" id="173364"/>
    <lineage>
        <taxon>Bacteria</taxon>
        <taxon>Bacillati</taxon>
        <taxon>Actinomycetota</taxon>
        <taxon>Actinomycetes</taxon>
        <taxon>Micrococcales</taxon>
        <taxon>Dermabacteraceae</taxon>
        <taxon>Brachybacterium</taxon>
    </lineage>
</organism>
<dbReference type="Proteomes" id="UP001519290">
    <property type="component" value="Unassembled WGS sequence"/>
</dbReference>
<gene>
    <name evidence="5" type="ORF">JOF43_001619</name>
</gene>
<accession>A0ABS4WZN4</accession>
<proteinExistence type="predicted"/>
<evidence type="ECO:0000259" key="4">
    <source>
        <dbReference type="Pfam" id="PF12705"/>
    </source>
</evidence>
<evidence type="ECO:0000313" key="6">
    <source>
        <dbReference type="Proteomes" id="UP001519290"/>
    </source>
</evidence>